<keyword evidence="1" id="KW-0805">Transcription regulation</keyword>
<dbReference type="SUPFAM" id="SSF46689">
    <property type="entry name" value="Homeodomain-like"/>
    <property type="match status" value="1"/>
</dbReference>
<gene>
    <name evidence="6" type="ORF">AAC691_05530</name>
</gene>
<name>A0ABZ3D8Q2_9PROT</name>
<feature type="region of interest" description="Disordered" evidence="4">
    <location>
        <begin position="367"/>
        <end position="393"/>
    </location>
</feature>
<evidence type="ECO:0000313" key="6">
    <source>
        <dbReference type="EMBL" id="XAE43891.1"/>
    </source>
</evidence>
<dbReference type="PROSITE" id="PS01124">
    <property type="entry name" value="HTH_ARAC_FAMILY_2"/>
    <property type="match status" value="1"/>
</dbReference>
<evidence type="ECO:0000256" key="4">
    <source>
        <dbReference type="SAM" id="MobiDB-lite"/>
    </source>
</evidence>
<dbReference type="SMART" id="SM00342">
    <property type="entry name" value="HTH_ARAC"/>
    <property type="match status" value="1"/>
</dbReference>
<evidence type="ECO:0000259" key="5">
    <source>
        <dbReference type="PROSITE" id="PS01124"/>
    </source>
</evidence>
<dbReference type="InterPro" id="IPR050204">
    <property type="entry name" value="AraC_XylS_family_regulators"/>
</dbReference>
<dbReference type="InterPro" id="IPR018062">
    <property type="entry name" value="HTH_AraC-typ_CS"/>
</dbReference>
<dbReference type="EMBL" id="CP152276">
    <property type="protein sequence ID" value="XAE43891.1"/>
    <property type="molecule type" value="Genomic_DNA"/>
</dbReference>
<evidence type="ECO:0000313" key="7">
    <source>
        <dbReference type="Proteomes" id="UP001449795"/>
    </source>
</evidence>
<dbReference type="InterPro" id="IPR009057">
    <property type="entry name" value="Homeodomain-like_sf"/>
</dbReference>
<dbReference type="PANTHER" id="PTHR46796">
    <property type="entry name" value="HTH-TYPE TRANSCRIPTIONAL ACTIVATOR RHAS-RELATED"/>
    <property type="match status" value="1"/>
</dbReference>
<dbReference type="InterPro" id="IPR018060">
    <property type="entry name" value="HTH_AraC"/>
</dbReference>
<accession>A0ABZ3D8Q2</accession>
<protein>
    <submittedName>
        <fullName evidence="6">Helix-turn-helix transcriptional regulator</fullName>
    </submittedName>
</protein>
<dbReference type="InterPro" id="IPR035418">
    <property type="entry name" value="AraC-bd_2"/>
</dbReference>
<keyword evidence="2" id="KW-0238">DNA-binding</keyword>
<keyword evidence="7" id="KW-1185">Reference proteome</keyword>
<proteinExistence type="predicted"/>
<evidence type="ECO:0000256" key="1">
    <source>
        <dbReference type="ARBA" id="ARBA00023015"/>
    </source>
</evidence>
<evidence type="ECO:0000256" key="3">
    <source>
        <dbReference type="ARBA" id="ARBA00023163"/>
    </source>
</evidence>
<feature type="domain" description="HTH araC/xylS-type" evidence="5">
    <location>
        <begin position="271"/>
        <end position="370"/>
    </location>
</feature>
<reference evidence="6 7" key="1">
    <citation type="submission" date="2024-04" db="EMBL/GenBank/DDBJ databases">
        <title>Complete genome sequence of Nguyenibacter vanlangesis HBCM-1154, a strain capable of nitrogen fixation, IAA production, and phosphorus solubilization isolated from sugarcane soil.</title>
        <authorList>
            <person name="MY HANH P."/>
        </authorList>
    </citation>
    <scope>NUCLEOTIDE SEQUENCE [LARGE SCALE GENOMIC DNA]</scope>
    <source>
        <strain evidence="6 7">HBCM 1154</strain>
    </source>
</reference>
<evidence type="ECO:0000256" key="2">
    <source>
        <dbReference type="ARBA" id="ARBA00023125"/>
    </source>
</evidence>
<dbReference type="Pfam" id="PF14525">
    <property type="entry name" value="AraC_binding_2"/>
    <property type="match status" value="1"/>
</dbReference>
<dbReference type="RefSeq" id="WP_342629241.1">
    <property type="nucleotide sequence ID" value="NZ_CP152276.1"/>
</dbReference>
<sequence>MIFSGKGHADLSWNWNQHTWSWRPDRGKWQPDFGFPKETVRLDVSTAFHPPADRLAFWSNYAFLGRDVVDEAQGSNPQGSNQGSNLGAVRTGAGADTFSARSRSIFDPGGAFFAYRATACAGRARPGVSRDGDISFGLILKGERRDIHIDGTETVTQAGNFFVYDRREVVRFRWTDHKAVSVTMSTERPTAVLGHEWPSSQAMAQALNGSRLAPLLRGQMLLLARQSGRMSVSEQSAVLHSLFDLILTILGQIPSTDGAAETRPRLDMLRQSTLRYIDQNIAMPHLDVMHIARVLGCSRATIYRAFADHDGAVADTIRRARLQRARQLLIEVPGMTVASVAARCGVSDIRTFNRMFRKFYGVTPREMQRGATGPAPIAPDRAAGRPGPSHQAE</sequence>
<dbReference type="PANTHER" id="PTHR46796:SF6">
    <property type="entry name" value="ARAC SUBFAMILY"/>
    <property type="match status" value="1"/>
</dbReference>
<organism evidence="6 7">
    <name type="scientific">Nguyenibacter vanlangensis</name>
    <dbReference type="NCBI Taxonomy" id="1216886"/>
    <lineage>
        <taxon>Bacteria</taxon>
        <taxon>Pseudomonadati</taxon>
        <taxon>Pseudomonadota</taxon>
        <taxon>Alphaproteobacteria</taxon>
        <taxon>Acetobacterales</taxon>
        <taxon>Acetobacteraceae</taxon>
        <taxon>Nguyenibacter</taxon>
    </lineage>
</organism>
<keyword evidence="3" id="KW-0804">Transcription</keyword>
<dbReference type="PROSITE" id="PS00041">
    <property type="entry name" value="HTH_ARAC_FAMILY_1"/>
    <property type="match status" value="1"/>
</dbReference>
<dbReference type="Pfam" id="PF12833">
    <property type="entry name" value="HTH_18"/>
    <property type="match status" value="1"/>
</dbReference>
<dbReference type="Gene3D" id="1.10.10.60">
    <property type="entry name" value="Homeodomain-like"/>
    <property type="match status" value="1"/>
</dbReference>
<dbReference type="Proteomes" id="UP001449795">
    <property type="component" value="Chromosome"/>
</dbReference>